<dbReference type="EMBL" id="JABEMA010000038">
    <property type="protein sequence ID" value="NNH22394.1"/>
    <property type="molecule type" value="Genomic_DNA"/>
</dbReference>
<protein>
    <submittedName>
        <fullName evidence="1">Uncharacterized protein</fullName>
    </submittedName>
</protein>
<dbReference type="Proteomes" id="UP000555552">
    <property type="component" value="Unassembled WGS sequence"/>
</dbReference>
<name>A0A849BP90_9ACTN</name>
<proteinExistence type="predicted"/>
<keyword evidence="2" id="KW-1185">Reference proteome</keyword>
<organism evidence="1 2">
    <name type="scientific">Pseudokineococcus marinus</name>
    <dbReference type="NCBI Taxonomy" id="351215"/>
    <lineage>
        <taxon>Bacteria</taxon>
        <taxon>Bacillati</taxon>
        <taxon>Actinomycetota</taxon>
        <taxon>Actinomycetes</taxon>
        <taxon>Kineosporiales</taxon>
        <taxon>Kineosporiaceae</taxon>
        <taxon>Pseudokineococcus</taxon>
    </lineage>
</organism>
<dbReference type="RefSeq" id="WP_171202241.1">
    <property type="nucleotide sequence ID" value="NZ_BAAANP010000007.1"/>
</dbReference>
<comment type="caution">
    <text evidence="1">The sequence shown here is derived from an EMBL/GenBank/DDBJ whole genome shotgun (WGS) entry which is preliminary data.</text>
</comment>
<accession>A0A849BP90</accession>
<sequence length="126" mass="12874">MSGRPPGPERAVGLAARLPRGVGLPERPLPPSGLGARRTADGLAVTALGSGTCPAYPVDVELQRGAGVRGRDRVRVVLDDAHPGQPCTRDLVPTTHVVALPEGAPAAGHLEVLVVLGPVEEVAVVH</sequence>
<reference evidence="1 2" key="1">
    <citation type="submission" date="2020-05" db="EMBL/GenBank/DDBJ databases">
        <title>MicrobeNet Type strains.</title>
        <authorList>
            <person name="Nicholson A.C."/>
        </authorList>
    </citation>
    <scope>NUCLEOTIDE SEQUENCE [LARGE SCALE GENOMIC DNA]</scope>
    <source>
        <strain evidence="1 2">JCM 14547</strain>
    </source>
</reference>
<gene>
    <name evidence="1" type="ORF">HLB09_04680</name>
</gene>
<dbReference type="AlphaFoldDB" id="A0A849BP90"/>
<evidence type="ECO:0000313" key="1">
    <source>
        <dbReference type="EMBL" id="NNH22394.1"/>
    </source>
</evidence>
<evidence type="ECO:0000313" key="2">
    <source>
        <dbReference type="Proteomes" id="UP000555552"/>
    </source>
</evidence>